<accession>X0VGG5</accession>
<organism evidence="1">
    <name type="scientific">marine sediment metagenome</name>
    <dbReference type="NCBI Taxonomy" id="412755"/>
    <lineage>
        <taxon>unclassified sequences</taxon>
        <taxon>metagenomes</taxon>
        <taxon>ecological metagenomes</taxon>
    </lineage>
</organism>
<dbReference type="EMBL" id="BARS01028831">
    <property type="protein sequence ID" value="GAF99630.1"/>
    <property type="molecule type" value="Genomic_DNA"/>
</dbReference>
<sequence>MKFREKVAVFVVALLLSFLLFNMIGSPSLSLLRLGKEAGNEIISNYLANEDKS</sequence>
<reference evidence="1" key="1">
    <citation type="journal article" date="2014" name="Front. Microbiol.">
        <title>High frequency of phylogenetically diverse reductive dehalogenase-homologous genes in deep subseafloor sedimentary metagenomes.</title>
        <authorList>
            <person name="Kawai M."/>
            <person name="Futagami T."/>
            <person name="Toyoda A."/>
            <person name="Takaki Y."/>
            <person name="Nishi S."/>
            <person name="Hori S."/>
            <person name="Arai W."/>
            <person name="Tsubouchi T."/>
            <person name="Morono Y."/>
            <person name="Uchiyama I."/>
            <person name="Ito T."/>
            <person name="Fujiyama A."/>
            <person name="Inagaki F."/>
            <person name="Takami H."/>
        </authorList>
    </citation>
    <scope>NUCLEOTIDE SEQUENCE</scope>
    <source>
        <strain evidence="1">Expedition CK06-06</strain>
    </source>
</reference>
<gene>
    <name evidence="1" type="ORF">S01H1_45152</name>
</gene>
<comment type="caution">
    <text evidence="1">The sequence shown here is derived from an EMBL/GenBank/DDBJ whole genome shotgun (WGS) entry which is preliminary data.</text>
</comment>
<proteinExistence type="predicted"/>
<name>X0VGG5_9ZZZZ</name>
<protein>
    <submittedName>
        <fullName evidence="1">Uncharacterized protein</fullName>
    </submittedName>
</protein>
<evidence type="ECO:0000313" key="1">
    <source>
        <dbReference type="EMBL" id="GAF99630.1"/>
    </source>
</evidence>
<dbReference type="AlphaFoldDB" id="X0VGG5"/>